<evidence type="ECO:0000313" key="2">
    <source>
        <dbReference type="Proteomes" id="UP001064027"/>
    </source>
</evidence>
<keyword evidence="2" id="KW-1185">Reference proteome</keyword>
<dbReference type="Proteomes" id="UP001064027">
    <property type="component" value="Chromosome"/>
</dbReference>
<name>A0ACD4C2D2_9BACI</name>
<organism evidence="1 2">
    <name type="scientific">Rossellomorea vietnamensis</name>
    <dbReference type="NCBI Taxonomy" id="218284"/>
    <lineage>
        <taxon>Bacteria</taxon>
        <taxon>Bacillati</taxon>
        <taxon>Bacillota</taxon>
        <taxon>Bacilli</taxon>
        <taxon>Bacillales</taxon>
        <taxon>Bacillaceae</taxon>
        <taxon>Rossellomorea</taxon>
    </lineage>
</organism>
<accession>A0ACD4C2D2</accession>
<evidence type="ECO:0000313" key="1">
    <source>
        <dbReference type="EMBL" id="UXH42740.1"/>
    </source>
</evidence>
<dbReference type="EMBL" id="CP104558">
    <property type="protein sequence ID" value="UXH42740.1"/>
    <property type="molecule type" value="Genomic_DNA"/>
</dbReference>
<sequence length="91" mass="10620">MMTKFVKTKDYEASRFDDEWVILNTDQFTATKVNEVGGFCWGLLDDVQTVDSIAEEVKHHFKIVEDIESFKQDIDQFLRDLHHYGLVTYAG</sequence>
<gene>
    <name evidence="1" type="ORF">N5C46_13485</name>
</gene>
<protein>
    <submittedName>
        <fullName evidence="1">PqqD family protein</fullName>
    </submittedName>
</protein>
<proteinExistence type="predicted"/>
<reference evidence="1" key="1">
    <citation type="submission" date="2022-09" db="EMBL/GenBank/DDBJ databases">
        <title>Complete genome sequence of Rossellomorea vietnamensis strain RL-WG62, a newly isolated PGPR with the potential for plant salinity stress alleviation.</title>
        <authorList>
            <person name="Ren L."/>
            <person name="Wang G."/>
            <person name="Hu H."/>
        </authorList>
    </citation>
    <scope>NUCLEOTIDE SEQUENCE</scope>
    <source>
        <strain evidence="1">RL-WG62</strain>
    </source>
</reference>